<name>A0A0N4TZZ5_BRUPA</name>
<dbReference type="STRING" id="6280.A0A0N4TZZ5"/>
<gene>
    <name evidence="2" type="ORF">BPAG_LOCUS14543</name>
</gene>
<sequence>MHIVFMLDFGLASQYSIFDEKGNIRLHEPDKTAAFRGIIRYCSIVHRPDDRDDTWQNGRSMDRTHAKNRKANSEEKLISSLPMEFHHLKKINYNHRPDYNLLKSLLKQILKKENHSLAGNFTVLKNAGI</sequence>
<organism evidence="4">
    <name type="scientific">Brugia pahangi</name>
    <name type="common">Filarial nematode worm</name>
    <dbReference type="NCBI Taxonomy" id="6280"/>
    <lineage>
        <taxon>Eukaryota</taxon>
        <taxon>Metazoa</taxon>
        <taxon>Ecdysozoa</taxon>
        <taxon>Nematoda</taxon>
        <taxon>Chromadorea</taxon>
        <taxon>Rhabditida</taxon>
        <taxon>Spirurina</taxon>
        <taxon>Spiruromorpha</taxon>
        <taxon>Filarioidea</taxon>
        <taxon>Onchocercidae</taxon>
        <taxon>Brugia</taxon>
    </lineage>
</organism>
<keyword evidence="3" id="KW-1185">Reference proteome</keyword>
<dbReference type="PANTHER" id="PTHR11909">
    <property type="entry name" value="CASEIN KINASE-RELATED"/>
    <property type="match status" value="1"/>
</dbReference>
<dbReference type="InterPro" id="IPR050235">
    <property type="entry name" value="CK1_Ser-Thr_kinase"/>
</dbReference>
<dbReference type="WBParaSite" id="BPAG_0001461501-mRNA-1">
    <property type="protein sequence ID" value="BPAG_0001461501-mRNA-1"/>
    <property type="gene ID" value="BPAG_0001461501"/>
</dbReference>
<reference evidence="4" key="1">
    <citation type="submission" date="2017-02" db="UniProtKB">
        <authorList>
            <consortium name="WormBaseParasite"/>
        </authorList>
    </citation>
    <scope>IDENTIFICATION</scope>
</reference>
<dbReference type="EMBL" id="UZAD01013754">
    <property type="protein sequence ID" value="VDN95728.1"/>
    <property type="molecule type" value="Genomic_DNA"/>
</dbReference>
<evidence type="ECO:0000313" key="4">
    <source>
        <dbReference type="WBParaSite" id="BPAG_0001461501-mRNA-1"/>
    </source>
</evidence>
<evidence type="ECO:0000256" key="1">
    <source>
        <dbReference type="SAM" id="MobiDB-lite"/>
    </source>
</evidence>
<dbReference type="Proteomes" id="UP000278627">
    <property type="component" value="Unassembled WGS sequence"/>
</dbReference>
<dbReference type="AlphaFoldDB" id="A0A0N4TZZ5"/>
<dbReference type="Gene3D" id="1.10.510.10">
    <property type="entry name" value="Transferase(Phosphotransferase) domain 1"/>
    <property type="match status" value="1"/>
</dbReference>
<accession>A0A0N4TZZ5</accession>
<proteinExistence type="predicted"/>
<feature type="region of interest" description="Disordered" evidence="1">
    <location>
        <begin position="53"/>
        <end position="72"/>
    </location>
</feature>
<evidence type="ECO:0000313" key="3">
    <source>
        <dbReference type="Proteomes" id="UP000278627"/>
    </source>
</evidence>
<protein>
    <submittedName>
        <fullName evidence="4">HNHc domain-containing protein</fullName>
    </submittedName>
</protein>
<reference evidence="2 3" key="2">
    <citation type="submission" date="2018-11" db="EMBL/GenBank/DDBJ databases">
        <authorList>
            <consortium name="Pathogen Informatics"/>
        </authorList>
    </citation>
    <scope>NUCLEOTIDE SEQUENCE [LARGE SCALE GENOMIC DNA]</scope>
</reference>
<evidence type="ECO:0000313" key="2">
    <source>
        <dbReference type="EMBL" id="VDN95728.1"/>
    </source>
</evidence>